<organism evidence="2">
    <name type="scientific">Kwoniella pini CBS 10737</name>
    <dbReference type="NCBI Taxonomy" id="1296096"/>
    <lineage>
        <taxon>Eukaryota</taxon>
        <taxon>Fungi</taxon>
        <taxon>Dikarya</taxon>
        <taxon>Basidiomycota</taxon>
        <taxon>Agaricomycotina</taxon>
        <taxon>Tremellomycetes</taxon>
        <taxon>Tremellales</taxon>
        <taxon>Cryptococcaceae</taxon>
        <taxon>Kwoniella</taxon>
    </lineage>
</organism>
<evidence type="ECO:0000256" key="1">
    <source>
        <dbReference type="SAM" id="SignalP"/>
    </source>
</evidence>
<dbReference type="KEGG" id="kpin:30172074"/>
<dbReference type="AlphaFoldDB" id="A0A1B9I4E1"/>
<accession>A0A1B9I4E1</accession>
<evidence type="ECO:0000313" key="3">
    <source>
        <dbReference type="EMBL" id="WWC71432.1"/>
    </source>
</evidence>
<evidence type="ECO:0000313" key="4">
    <source>
        <dbReference type="Proteomes" id="UP000094020"/>
    </source>
</evidence>
<name>A0A1B9I4E1_9TREE</name>
<evidence type="ECO:0000313" key="2">
    <source>
        <dbReference type="EMBL" id="OCF50384.1"/>
    </source>
</evidence>
<dbReference type="RefSeq" id="XP_019011603.1">
    <property type="nucleotide sequence ID" value="XM_019155449.1"/>
</dbReference>
<dbReference type="EMBL" id="CP144525">
    <property type="protein sequence ID" value="WWC71432.1"/>
    <property type="molecule type" value="Genomic_DNA"/>
</dbReference>
<reference evidence="3" key="2">
    <citation type="submission" date="2013-07" db="EMBL/GenBank/DDBJ databases">
        <authorList>
            <consortium name="The Broad Institute Genome Sequencing Platform"/>
            <person name="Cuomo C."/>
            <person name="Litvintseva A."/>
            <person name="Chen Y."/>
            <person name="Heitman J."/>
            <person name="Sun S."/>
            <person name="Springer D."/>
            <person name="Dromer F."/>
            <person name="Young S.K."/>
            <person name="Zeng Q."/>
            <person name="Gargeya S."/>
            <person name="Fitzgerald M."/>
            <person name="Abouelleil A."/>
            <person name="Alvarado L."/>
            <person name="Berlin A.M."/>
            <person name="Chapman S.B."/>
            <person name="Dewar J."/>
            <person name="Goldberg J."/>
            <person name="Griggs A."/>
            <person name="Gujja S."/>
            <person name="Hansen M."/>
            <person name="Howarth C."/>
            <person name="Imamovic A."/>
            <person name="Larimer J."/>
            <person name="McCowan C."/>
            <person name="Murphy C."/>
            <person name="Pearson M."/>
            <person name="Priest M."/>
            <person name="Roberts A."/>
            <person name="Saif S."/>
            <person name="Shea T."/>
            <person name="Sykes S."/>
            <person name="Wortman J."/>
            <person name="Nusbaum C."/>
            <person name="Birren B."/>
        </authorList>
    </citation>
    <scope>NUCLEOTIDE SEQUENCE</scope>
    <source>
        <strain evidence="3">CBS 10737</strain>
    </source>
</reference>
<feature type="signal peptide" evidence="1">
    <location>
        <begin position="1"/>
        <end position="18"/>
    </location>
</feature>
<gene>
    <name evidence="2" type="ORF">I206_03705</name>
    <name evidence="3" type="ORF">I206_105388</name>
</gene>
<dbReference type="GeneID" id="30172074"/>
<reference evidence="2" key="3">
    <citation type="submission" date="2016-07" db="EMBL/GenBank/DDBJ databases">
        <title>Evolution of pathogenesis and genome organization in the Tremellales.</title>
        <authorList>
            <person name="Cuomo C."/>
            <person name="Litvintseva A."/>
            <person name="Heitman J."/>
            <person name="Chen Y."/>
            <person name="Sun S."/>
            <person name="Springer D."/>
            <person name="Dromer F."/>
            <person name="Young S."/>
            <person name="Zeng Q."/>
            <person name="Chapman S."/>
            <person name="Gujja S."/>
            <person name="Saif S."/>
            <person name="Birren B."/>
        </authorList>
    </citation>
    <scope>NUCLEOTIDE SEQUENCE</scope>
    <source>
        <strain evidence="2">CBS 10737</strain>
    </source>
</reference>
<dbReference type="OrthoDB" id="2562280at2759"/>
<sequence length="159" mass="17520">MFSRFLISFIIISQGVSAVPVIESTSANFIVGIPLYTEYVDIDQTKFGAISVGINLTITNTAQEDKKDFNWITYAHPAELDEVVDKPLWNMSCTAIAKKAFDGLAEFTLKDEYPWITAGVNASGVQDGWAGIQCPQGQCLSNCDGHERPVIDTFLNSYK</sequence>
<keyword evidence="4" id="KW-1185">Reference proteome</keyword>
<keyword evidence="1" id="KW-0732">Signal</keyword>
<dbReference type="EMBL" id="KI894010">
    <property type="protein sequence ID" value="OCF50384.1"/>
    <property type="molecule type" value="Genomic_DNA"/>
</dbReference>
<feature type="chain" id="PRO_5008628404" evidence="1">
    <location>
        <begin position="19"/>
        <end position="159"/>
    </location>
</feature>
<dbReference type="Proteomes" id="UP000094020">
    <property type="component" value="Chromosome 7"/>
</dbReference>
<protein>
    <submittedName>
        <fullName evidence="2">Uncharacterized protein</fullName>
    </submittedName>
</protein>
<reference evidence="3" key="4">
    <citation type="submission" date="2024-02" db="EMBL/GenBank/DDBJ databases">
        <title>Comparative genomics of Cryptococcus and Kwoniella reveals pathogenesis evolution and contrasting modes of karyotype evolution via chromosome fusion or intercentromeric recombination.</title>
        <authorList>
            <person name="Coelho M.A."/>
            <person name="David-Palma M."/>
            <person name="Shea T."/>
            <person name="Bowers K."/>
            <person name="McGinley-Smith S."/>
            <person name="Mohammad A.W."/>
            <person name="Gnirke A."/>
            <person name="Yurkov A.M."/>
            <person name="Nowrousian M."/>
            <person name="Sun S."/>
            <person name="Cuomo C.A."/>
            <person name="Heitman J."/>
        </authorList>
    </citation>
    <scope>NUCLEOTIDE SEQUENCE</scope>
    <source>
        <strain evidence="3">CBS 10737</strain>
    </source>
</reference>
<reference evidence="2" key="1">
    <citation type="submission" date="2013-07" db="EMBL/GenBank/DDBJ databases">
        <title>The Genome Sequence of Cryptococcus pinus CBS10737.</title>
        <authorList>
            <consortium name="The Broad Institute Genome Sequencing Platform"/>
            <person name="Cuomo C."/>
            <person name="Litvintseva A."/>
            <person name="Chen Y."/>
            <person name="Heitman J."/>
            <person name="Sun S."/>
            <person name="Springer D."/>
            <person name="Dromer F."/>
            <person name="Young S.K."/>
            <person name="Zeng Q."/>
            <person name="Gargeya S."/>
            <person name="Fitzgerald M."/>
            <person name="Abouelleil A."/>
            <person name="Alvarado L."/>
            <person name="Berlin A.M."/>
            <person name="Chapman S.B."/>
            <person name="Dewar J."/>
            <person name="Goldberg J."/>
            <person name="Griggs A."/>
            <person name="Gujja S."/>
            <person name="Hansen M."/>
            <person name="Howarth C."/>
            <person name="Imamovic A."/>
            <person name="Larimer J."/>
            <person name="McCowan C."/>
            <person name="Murphy C."/>
            <person name="Pearson M."/>
            <person name="Priest M."/>
            <person name="Roberts A."/>
            <person name="Saif S."/>
            <person name="Shea T."/>
            <person name="Sykes S."/>
            <person name="Wortman J."/>
            <person name="Nusbaum C."/>
            <person name="Birren B."/>
        </authorList>
    </citation>
    <scope>NUCLEOTIDE SEQUENCE [LARGE SCALE GENOMIC DNA]</scope>
    <source>
        <strain evidence="2">CBS 10737</strain>
    </source>
</reference>
<proteinExistence type="predicted"/>